<proteinExistence type="predicted"/>
<evidence type="ECO:0000313" key="2">
    <source>
        <dbReference type="EMBL" id="KAH7303924.1"/>
    </source>
</evidence>
<dbReference type="InterPro" id="IPR010730">
    <property type="entry name" value="HET"/>
</dbReference>
<dbReference type="EMBL" id="JAGPNK010000027">
    <property type="protein sequence ID" value="KAH7303924.1"/>
    <property type="molecule type" value="Genomic_DNA"/>
</dbReference>
<dbReference type="PANTHER" id="PTHR24148:SF64">
    <property type="entry name" value="HETEROKARYON INCOMPATIBILITY DOMAIN-CONTAINING PROTEIN"/>
    <property type="match status" value="1"/>
</dbReference>
<keyword evidence="3" id="KW-1185">Reference proteome</keyword>
<sequence>MSSLSGLIASSIDEIYRQSLTDGFIRLLELEPGNAEDPLVFNLGHASLVEAEDTYEAISYVWGDPTDLHPILCDGFEHRITVSLASALRAFRHSTQRMRLWADAICINQNDPEEKASQVKQMQKVYQNAIRVLVYLGPDTDDIATDCFCLIKEFNQFWGDQLRHFGGVNKVPNNPLHPSHADVGRWQCTKSLFSLPWFDRLWIIQEAGLAKDCRVQWGRATCEFVEIMELVLWFHCRPDIAQFARSAITLKWSNIFLKAQCMVGNDRTWRRKLPVCQWVNDCLAPSPENRSFIDLLRTGRLVNTSDARDHIYCFLSSPLAALGDGQVLVEVDYSKSLEDICFTTANALLRHPRERAFLFAGVDHESARHVTCSDGWPSWVPRWHLGHHTTPLAVPFNWYCAGGSSSFEAHVNADKSLSLPCVIFDELAWVSDVLFDGCLGVDSTKWSQEHRAQKTPPFENLRTQVLETALSSTEDVDHMLAVTLCREYPSSVSVRTKGIQKSFLRDDFSAYRKALRKEAAAISDCPSIPSVHRSKRAVSLARKLSECHNRKLTITQNKRIALAPRFAKEGDACCIFPGIPVPFVLRKAKRANEYYLVGDSYVYGAMRGEVLEELRRGMQQLETITII</sequence>
<reference evidence="2" key="1">
    <citation type="journal article" date="2021" name="Nat. Commun.">
        <title>Genetic determinants of endophytism in the Arabidopsis root mycobiome.</title>
        <authorList>
            <person name="Mesny F."/>
            <person name="Miyauchi S."/>
            <person name="Thiergart T."/>
            <person name="Pickel B."/>
            <person name="Atanasova L."/>
            <person name="Karlsson M."/>
            <person name="Huettel B."/>
            <person name="Barry K.W."/>
            <person name="Haridas S."/>
            <person name="Chen C."/>
            <person name="Bauer D."/>
            <person name="Andreopoulos W."/>
            <person name="Pangilinan J."/>
            <person name="LaButti K."/>
            <person name="Riley R."/>
            <person name="Lipzen A."/>
            <person name="Clum A."/>
            <person name="Drula E."/>
            <person name="Henrissat B."/>
            <person name="Kohler A."/>
            <person name="Grigoriev I.V."/>
            <person name="Martin F.M."/>
            <person name="Hacquard S."/>
        </authorList>
    </citation>
    <scope>NUCLEOTIDE SEQUENCE</scope>
    <source>
        <strain evidence="2">MPI-CAGE-CH-0235</strain>
    </source>
</reference>
<protein>
    <submittedName>
        <fullName evidence="2">Heterokaryon incompatibility protein-domain-containing protein</fullName>
    </submittedName>
</protein>
<evidence type="ECO:0000313" key="3">
    <source>
        <dbReference type="Proteomes" id="UP000813444"/>
    </source>
</evidence>
<organism evidence="2 3">
    <name type="scientific">Stachybotrys elegans</name>
    <dbReference type="NCBI Taxonomy" id="80388"/>
    <lineage>
        <taxon>Eukaryota</taxon>
        <taxon>Fungi</taxon>
        <taxon>Dikarya</taxon>
        <taxon>Ascomycota</taxon>
        <taxon>Pezizomycotina</taxon>
        <taxon>Sordariomycetes</taxon>
        <taxon>Hypocreomycetidae</taxon>
        <taxon>Hypocreales</taxon>
        <taxon>Stachybotryaceae</taxon>
        <taxon>Stachybotrys</taxon>
    </lineage>
</organism>
<dbReference type="AlphaFoldDB" id="A0A8K0WL02"/>
<gene>
    <name evidence="2" type="ORF">B0I35DRAFT_445930</name>
</gene>
<dbReference type="Pfam" id="PF26639">
    <property type="entry name" value="Het-6_barrel"/>
    <property type="match status" value="1"/>
</dbReference>
<comment type="caution">
    <text evidence="2">The sequence shown here is derived from an EMBL/GenBank/DDBJ whole genome shotgun (WGS) entry which is preliminary data.</text>
</comment>
<dbReference type="OrthoDB" id="2504919at2759"/>
<name>A0A8K0WL02_9HYPO</name>
<dbReference type="Pfam" id="PF06985">
    <property type="entry name" value="HET"/>
    <property type="match status" value="1"/>
</dbReference>
<dbReference type="InterPro" id="IPR052895">
    <property type="entry name" value="HetReg/Transcr_Mod"/>
</dbReference>
<dbReference type="Proteomes" id="UP000813444">
    <property type="component" value="Unassembled WGS sequence"/>
</dbReference>
<feature type="domain" description="Heterokaryon incompatibility" evidence="1">
    <location>
        <begin position="55"/>
        <end position="206"/>
    </location>
</feature>
<accession>A0A8K0WL02</accession>
<dbReference type="PANTHER" id="PTHR24148">
    <property type="entry name" value="ANKYRIN REPEAT DOMAIN-CONTAINING PROTEIN 39 HOMOLOG-RELATED"/>
    <property type="match status" value="1"/>
</dbReference>
<evidence type="ECO:0000259" key="1">
    <source>
        <dbReference type="Pfam" id="PF06985"/>
    </source>
</evidence>